<dbReference type="PANTHER" id="PTHR44858">
    <property type="entry name" value="TETRATRICOPEPTIDE REPEAT PROTEIN 6"/>
    <property type="match status" value="1"/>
</dbReference>
<dbReference type="Pfam" id="PF13432">
    <property type="entry name" value="TPR_16"/>
    <property type="match status" value="1"/>
</dbReference>
<dbReference type="Pfam" id="PF00515">
    <property type="entry name" value="TPR_1"/>
    <property type="match status" value="2"/>
</dbReference>
<keyword evidence="1" id="KW-0677">Repeat</keyword>
<dbReference type="EMBL" id="LR699553">
    <property type="protein sequence ID" value="VVD27921.1"/>
    <property type="molecule type" value="Genomic_DNA"/>
</dbReference>
<keyword evidence="5" id="KW-1185">Reference proteome</keyword>
<dbReference type="InterPro" id="IPR019734">
    <property type="entry name" value="TPR_rpt"/>
</dbReference>
<sequence length="600" mass="66337">MMLRGARSESSHDLHVHSIEAVRMSKPVNLPQQLDHMLRQAVGLQQNGAFAEAEELYREILELKPRHFDALQLLGALALQAGRLQEGVELLRKALAVNAKQAPIHSNLAYALNALQRFDEALASAERALALQPKFPDALNNRGNAQAGLNRPLDALASFDRAIALTPDFAQAWNNRACVLRDLGRPADALASCDHALALQPAYPDAWSNRGNAFSDLNQPEEAERSYRRALELAPAFADAWNNLGLAQIDLNQHAQALSSYERALAANPAAAETHWNESLCLLQMGRLEAGWQKYEWRWERSRIKASRRVFAQPLWLGDFSIGGKTILLHAEQGLGDTLQFCRYAALVSKLGAKVMLEVPPELMRLMSTLDGVDQLIEAGEALPPFDCHCPLLSLPLAFKTDLDSIPSATPYLYAHAEAARQWRDRIHAQADTRLKVGLVWAGGNRPHVAELRKNDARRSIAFEQLAPILDVPNVQFFSLQKGPAAQQLKSGEWGGRIVDYTEELDDFADTAALVANLDLVISVDTSTAHLAGALDRPVWILNRFDTCWRWMLERTDTPWYPGARLFRQPALGDWDSVMQAARDTLAALSASAANAAHPG</sequence>
<evidence type="ECO:0000313" key="5">
    <source>
        <dbReference type="Proteomes" id="UP000325811"/>
    </source>
</evidence>
<keyword evidence="2 3" id="KW-0802">TPR repeat</keyword>
<feature type="repeat" description="TPR" evidence="3">
    <location>
        <begin position="238"/>
        <end position="271"/>
    </location>
</feature>
<dbReference type="KEGG" id="pdio:PDMSB3_1464"/>
<dbReference type="InterPro" id="IPR050498">
    <property type="entry name" value="Ycf3"/>
</dbReference>
<dbReference type="SUPFAM" id="SSF53756">
    <property type="entry name" value="UDP-Glycosyltransferase/glycogen phosphorylase"/>
    <property type="match status" value="1"/>
</dbReference>
<dbReference type="Proteomes" id="UP000325811">
    <property type="component" value="Chromosome I"/>
</dbReference>
<dbReference type="Pfam" id="PF07719">
    <property type="entry name" value="TPR_2"/>
    <property type="match status" value="1"/>
</dbReference>
<dbReference type="PROSITE" id="PS50293">
    <property type="entry name" value="TPR_REGION"/>
    <property type="match status" value="2"/>
</dbReference>
<dbReference type="AlphaFoldDB" id="A0A5Q4ZAM3"/>
<dbReference type="PROSITE" id="PS50005">
    <property type="entry name" value="TPR"/>
    <property type="match status" value="4"/>
</dbReference>
<dbReference type="InterPro" id="IPR011990">
    <property type="entry name" value="TPR-like_helical_dom_sf"/>
</dbReference>
<name>A0A5Q4ZAM3_9BURK</name>
<feature type="repeat" description="TPR" evidence="3">
    <location>
        <begin position="136"/>
        <end position="169"/>
    </location>
</feature>
<proteinExistence type="predicted"/>
<evidence type="ECO:0000256" key="1">
    <source>
        <dbReference type="ARBA" id="ARBA00022737"/>
    </source>
</evidence>
<protein>
    <submittedName>
        <fullName evidence="4">Tetratricopeptide repeat protein</fullName>
    </submittedName>
</protein>
<feature type="repeat" description="TPR" evidence="3">
    <location>
        <begin position="102"/>
        <end position="135"/>
    </location>
</feature>
<dbReference type="InterPro" id="IPR013105">
    <property type="entry name" value="TPR_2"/>
</dbReference>
<dbReference type="Pfam" id="PF14559">
    <property type="entry name" value="TPR_19"/>
    <property type="match status" value="1"/>
</dbReference>
<dbReference type="PANTHER" id="PTHR44858:SF1">
    <property type="entry name" value="UDP-N-ACETYLGLUCOSAMINE--PEPTIDE N-ACETYLGLUCOSAMINYLTRANSFERASE SPINDLY-RELATED"/>
    <property type="match status" value="1"/>
</dbReference>
<dbReference type="SMART" id="SM00028">
    <property type="entry name" value="TPR"/>
    <property type="match status" value="7"/>
</dbReference>
<gene>
    <name evidence="4" type="ORF">PDMSB3_1464</name>
</gene>
<dbReference type="Gene3D" id="1.25.40.10">
    <property type="entry name" value="Tetratricopeptide repeat domain"/>
    <property type="match status" value="3"/>
</dbReference>
<accession>A0A5Q4ZAM3</accession>
<evidence type="ECO:0000256" key="3">
    <source>
        <dbReference type="PROSITE-ProRule" id="PRU00339"/>
    </source>
</evidence>
<organism evidence="4 5">
    <name type="scientific">Paraburkholderia dioscoreae</name>
    <dbReference type="NCBI Taxonomy" id="2604047"/>
    <lineage>
        <taxon>Bacteria</taxon>
        <taxon>Pseudomonadati</taxon>
        <taxon>Pseudomonadota</taxon>
        <taxon>Betaproteobacteria</taxon>
        <taxon>Burkholderiales</taxon>
        <taxon>Burkholderiaceae</taxon>
        <taxon>Paraburkholderia</taxon>
    </lineage>
</organism>
<feature type="repeat" description="TPR" evidence="3">
    <location>
        <begin position="204"/>
        <end position="237"/>
    </location>
</feature>
<evidence type="ECO:0000256" key="2">
    <source>
        <dbReference type="ARBA" id="ARBA00022803"/>
    </source>
</evidence>
<reference evidence="4 5" key="1">
    <citation type="submission" date="2019-08" db="EMBL/GenBank/DDBJ databases">
        <authorList>
            <person name="Herpell B J."/>
        </authorList>
    </citation>
    <scope>NUCLEOTIDE SEQUENCE [LARGE SCALE GENOMIC DNA]</scope>
    <source>
        <strain evidence="5">Msb3</strain>
    </source>
</reference>
<dbReference type="Gene3D" id="3.40.50.2000">
    <property type="entry name" value="Glycogen Phosphorylase B"/>
    <property type="match status" value="1"/>
</dbReference>
<evidence type="ECO:0000313" key="4">
    <source>
        <dbReference type="EMBL" id="VVD27921.1"/>
    </source>
</evidence>
<dbReference type="SUPFAM" id="SSF48452">
    <property type="entry name" value="TPR-like"/>
    <property type="match status" value="1"/>
</dbReference>